<reference evidence="8 9" key="1">
    <citation type="submission" date="2018-07" db="EMBL/GenBank/DDBJ databases">
        <title>Genomic Encyclopedia of Type Strains, Phase IV (KMG-IV): sequencing the most valuable type-strain genomes for metagenomic binning, comparative biology and taxonomic classification.</title>
        <authorList>
            <person name="Goeker M."/>
        </authorList>
    </citation>
    <scope>NUCLEOTIDE SEQUENCE [LARGE SCALE GENOMIC DNA]</scope>
    <source>
        <strain evidence="8 9">DSM 21410</strain>
    </source>
</reference>
<evidence type="ECO:0000259" key="7">
    <source>
        <dbReference type="Pfam" id="PF01578"/>
    </source>
</evidence>
<proteinExistence type="predicted"/>
<dbReference type="InterPro" id="IPR045062">
    <property type="entry name" value="Cyt_c_biogenesis_CcsA/CcmC"/>
</dbReference>
<dbReference type="PANTHER" id="PTHR30071:SF1">
    <property type="entry name" value="CYTOCHROME B_B6 PROTEIN-RELATED"/>
    <property type="match status" value="1"/>
</dbReference>
<dbReference type="GO" id="GO:0020037">
    <property type="term" value="F:heme binding"/>
    <property type="evidence" value="ECO:0007669"/>
    <property type="project" value="InterPro"/>
</dbReference>
<dbReference type="EMBL" id="QPJS01000001">
    <property type="protein sequence ID" value="RCX05437.1"/>
    <property type="molecule type" value="Genomic_DNA"/>
</dbReference>
<sequence length="239" mass="27315">MAVRKYWWKILGVVLVFYTIVIGFLGDVPRLPILNETIRNLYFHVTMWMAMLILLAVSLIYSIKYLCNFDLKNDLIAQSSAQVGILLAVIGILTGMIWARFTWGAFWVNDPKLNGAAVSLLAYLAYFVLRGSVDDKDKKARISAVYNVFAFVIMIVFIQILPRLTDSLHPGNGGNPAFSSYDLDNRMRMVFYPAVIGWTLIAVWILDLKIRLYRLEDKMNFKSVSQFEPSARKTISIKK</sequence>
<keyword evidence="3" id="KW-0201">Cytochrome c-type biogenesis</keyword>
<evidence type="ECO:0000313" key="9">
    <source>
        <dbReference type="Proteomes" id="UP000253517"/>
    </source>
</evidence>
<feature type="transmembrane region" description="Helical" evidence="6">
    <location>
        <begin position="7"/>
        <end position="26"/>
    </location>
</feature>
<dbReference type="PANTHER" id="PTHR30071">
    <property type="entry name" value="HEME EXPORTER PROTEIN C"/>
    <property type="match status" value="1"/>
</dbReference>
<evidence type="ECO:0000256" key="1">
    <source>
        <dbReference type="ARBA" id="ARBA00004141"/>
    </source>
</evidence>
<feature type="domain" description="Cytochrome c assembly protein" evidence="7">
    <location>
        <begin position="38"/>
        <end position="155"/>
    </location>
</feature>
<gene>
    <name evidence="8" type="ORF">DES35_101722</name>
</gene>
<feature type="transmembrane region" description="Helical" evidence="6">
    <location>
        <begin position="113"/>
        <end position="132"/>
    </location>
</feature>
<protein>
    <submittedName>
        <fullName evidence="8">Heme exporter protein C</fullName>
    </submittedName>
</protein>
<dbReference type="Pfam" id="PF01578">
    <property type="entry name" value="Cytochrom_C_asm"/>
    <property type="match status" value="1"/>
</dbReference>
<dbReference type="GO" id="GO:0017004">
    <property type="term" value="P:cytochrome complex assembly"/>
    <property type="evidence" value="ECO:0007669"/>
    <property type="project" value="UniProtKB-KW"/>
</dbReference>
<accession>A0A369ABH8</accession>
<evidence type="ECO:0000256" key="5">
    <source>
        <dbReference type="ARBA" id="ARBA00023136"/>
    </source>
</evidence>
<evidence type="ECO:0000256" key="3">
    <source>
        <dbReference type="ARBA" id="ARBA00022748"/>
    </source>
</evidence>
<feature type="transmembrane region" description="Helical" evidence="6">
    <location>
        <begin position="190"/>
        <end position="210"/>
    </location>
</feature>
<keyword evidence="2 6" id="KW-0812">Transmembrane</keyword>
<dbReference type="InterPro" id="IPR002541">
    <property type="entry name" value="Cyt_c_assembly"/>
</dbReference>
<dbReference type="AlphaFoldDB" id="A0A369ABH8"/>
<dbReference type="RefSeq" id="WP_051889129.1">
    <property type="nucleotide sequence ID" value="NZ_BHZF01000001.1"/>
</dbReference>
<keyword evidence="5 6" id="KW-0472">Membrane</keyword>
<feature type="transmembrane region" description="Helical" evidence="6">
    <location>
        <begin position="83"/>
        <end position="101"/>
    </location>
</feature>
<dbReference type="GO" id="GO:0005886">
    <property type="term" value="C:plasma membrane"/>
    <property type="evidence" value="ECO:0007669"/>
    <property type="project" value="TreeGrafter"/>
</dbReference>
<evidence type="ECO:0000256" key="2">
    <source>
        <dbReference type="ARBA" id="ARBA00022692"/>
    </source>
</evidence>
<name>A0A369ABH8_9FLAO</name>
<feature type="transmembrane region" description="Helical" evidence="6">
    <location>
        <begin position="41"/>
        <end position="63"/>
    </location>
</feature>
<evidence type="ECO:0000313" key="8">
    <source>
        <dbReference type="EMBL" id="RCX05437.1"/>
    </source>
</evidence>
<evidence type="ECO:0000256" key="4">
    <source>
        <dbReference type="ARBA" id="ARBA00022989"/>
    </source>
</evidence>
<comment type="caution">
    <text evidence="8">The sequence shown here is derived from an EMBL/GenBank/DDBJ whole genome shotgun (WGS) entry which is preliminary data.</text>
</comment>
<evidence type="ECO:0000256" key="6">
    <source>
        <dbReference type="SAM" id="Phobius"/>
    </source>
</evidence>
<organism evidence="8 9">
    <name type="scientific">Schleiferia thermophila</name>
    <dbReference type="NCBI Taxonomy" id="884107"/>
    <lineage>
        <taxon>Bacteria</taxon>
        <taxon>Pseudomonadati</taxon>
        <taxon>Bacteroidota</taxon>
        <taxon>Flavobacteriia</taxon>
        <taxon>Flavobacteriales</taxon>
        <taxon>Schleiferiaceae</taxon>
        <taxon>Schleiferia</taxon>
    </lineage>
</organism>
<feature type="transmembrane region" description="Helical" evidence="6">
    <location>
        <begin position="144"/>
        <end position="161"/>
    </location>
</feature>
<dbReference type="Proteomes" id="UP000253517">
    <property type="component" value="Unassembled WGS sequence"/>
</dbReference>
<keyword evidence="4 6" id="KW-1133">Transmembrane helix</keyword>
<keyword evidence="9" id="KW-1185">Reference proteome</keyword>
<comment type="subcellular location">
    <subcellularLocation>
        <location evidence="1">Membrane</location>
        <topology evidence="1">Multi-pass membrane protein</topology>
    </subcellularLocation>
</comment>